<evidence type="ECO:0000313" key="2">
    <source>
        <dbReference type="EMBL" id="MBH8559574.1"/>
    </source>
</evidence>
<dbReference type="Pfam" id="PF13620">
    <property type="entry name" value="CarboxypepD_reg"/>
    <property type="match status" value="1"/>
</dbReference>
<keyword evidence="3" id="KW-1185">Reference proteome</keyword>
<dbReference type="RefSeq" id="WP_198076254.1">
    <property type="nucleotide sequence ID" value="NZ_JAEDAE010000008.1"/>
</dbReference>
<dbReference type="InterPro" id="IPR008969">
    <property type="entry name" value="CarboxyPept-like_regulatory"/>
</dbReference>
<protein>
    <submittedName>
        <fullName evidence="2">Carboxypeptidase regulatory-like domain-containing protein</fullName>
    </submittedName>
</protein>
<sequence>MNCQLLLPTRPVAGWRRGLAATAALLGFGAVAVPAGHAQAISTAGPIQRQVAGPVLEAADSATQQRKEVNNVTELITISGTVVNQHGSPVGGLEVSLDSENAFQEVVATTDAKGSFRFVVAPEALDSTTAIQVTVFSRLGLHYQYATAPIDKVSNQPYLLRLQKRHKPSRHTMGMFR</sequence>
<dbReference type="SUPFAM" id="SSF49464">
    <property type="entry name" value="Carboxypeptidase regulatory domain-like"/>
    <property type="match status" value="1"/>
</dbReference>
<organism evidence="2 3">
    <name type="scientific">Hymenobacter negativus</name>
    <dbReference type="NCBI Taxonomy" id="2795026"/>
    <lineage>
        <taxon>Bacteria</taxon>
        <taxon>Pseudomonadati</taxon>
        <taxon>Bacteroidota</taxon>
        <taxon>Cytophagia</taxon>
        <taxon>Cytophagales</taxon>
        <taxon>Hymenobacteraceae</taxon>
        <taxon>Hymenobacter</taxon>
    </lineage>
</organism>
<dbReference type="Gene3D" id="2.60.40.1120">
    <property type="entry name" value="Carboxypeptidase-like, regulatory domain"/>
    <property type="match status" value="1"/>
</dbReference>
<comment type="caution">
    <text evidence="2">The sequence shown here is derived from an EMBL/GenBank/DDBJ whole genome shotgun (WGS) entry which is preliminary data.</text>
</comment>
<dbReference type="EMBL" id="JAEDAE010000008">
    <property type="protein sequence ID" value="MBH8559574.1"/>
    <property type="molecule type" value="Genomic_DNA"/>
</dbReference>
<feature type="signal peptide" evidence="1">
    <location>
        <begin position="1"/>
        <end position="32"/>
    </location>
</feature>
<evidence type="ECO:0000313" key="3">
    <source>
        <dbReference type="Proteomes" id="UP000625631"/>
    </source>
</evidence>
<gene>
    <name evidence="2" type="ORF">I7X13_16050</name>
</gene>
<accession>A0ABS0QA80</accession>
<reference evidence="2 3" key="1">
    <citation type="submission" date="2020-12" db="EMBL/GenBank/DDBJ databases">
        <title>Hymenobacter sp.</title>
        <authorList>
            <person name="Kim M.K."/>
        </authorList>
    </citation>
    <scope>NUCLEOTIDE SEQUENCE [LARGE SCALE GENOMIC DNA]</scope>
    <source>
        <strain evidence="2 3">BT442</strain>
    </source>
</reference>
<evidence type="ECO:0000256" key="1">
    <source>
        <dbReference type="SAM" id="SignalP"/>
    </source>
</evidence>
<proteinExistence type="predicted"/>
<name>A0ABS0QA80_9BACT</name>
<keyword evidence="1" id="KW-0732">Signal</keyword>
<dbReference type="Proteomes" id="UP000625631">
    <property type="component" value="Unassembled WGS sequence"/>
</dbReference>
<feature type="chain" id="PRO_5045047664" evidence="1">
    <location>
        <begin position="33"/>
        <end position="177"/>
    </location>
</feature>